<protein>
    <recommendedName>
        <fullName evidence="3">Minor tail protein</fullName>
    </recommendedName>
</protein>
<dbReference type="Gene3D" id="2.60.120.260">
    <property type="entry name" value="Galactose-binding domain-like"/>
    <property type="match status" value="1"/>
</dbReference>
<accession>A0ABS7UFH9</accession>
<dbReference type="EMBL" id="JAIQZJ010000009">
    <property type="protein sequence ID" value="MBZ5739764.1"/>
    <property type="molecule type" value="Genomic_DNA"/>
</dbReference>
<organism evidence="1 2">
    <name type="scientific">Nocardioides mangrovi</name>
    <dbReference type="NCBI Taxonomy" id="2874580"/>
    <lineage>
        <taxon>Bacteria</taxon>
        <taxon>Bacillati</taxon>
        <taxon>Actinomycetota</taxon>
        <taxon>Actinomycetes</taxon>
        <taxon>Propionibacteriales</taxon>
        <taxon>Nocardioidaceae</taxon>
        <taxon>Nocardioides</taxon>
    </lineage>
</organism>
<reference evidence="1 2" key="1">
    <citation type="submission" date="2021-09" db="EMBL/GenBank/DDBJ databases">
        <title>Whole genome sequence of Nocardioides sp. GBK3QG-3.</title>
        <authorList>
            <person name="Tuo L."/>
        </authorList>
    </citation>
    <scope>NUCLEOTIDE SEQUENCE [LARGE SCALE GENOMIC DNA]</scope>
    <source>
        <strain evidence="1 2">GBK3QG-3</strain>
    </source>
</reference>
<dbReference type="Proteomes" id="UP000780875">
    <property type="component" value="Unassembled WGS sequence"/>
</dbReference>
<name>A0ABS7UFH9_9ACTN</name>
<dbReference type="RefSeq" id="WP_224124124.1">
    <property type="nucleotide sequence ID" value="NZ_JAIQZJ010000009.1"/>
</dbReference>
<gene>
    <name evidence="1" type="ORF">K8U61_16435</name>
</gene>
<proteinExistence type="predicted"/>
<keyword evidence="2" id="KW-1185">Reference proteome</keyword>
<comment type="caution">
    <text evidence="1">The sequence shown here is derived from an EMBL/GenBank/DDBJ whole genome shotgun (WGS) entry which is preliminary data.</text>
</comment>
<evidence type="ECO:0000313" key="2">
    <source>
        <dbReference type="Proteomes" id="UP000780875"/>
    </source>
</evidence>
<sequence length="471" mass="49878">MTVNYFMVTKGGEDLAAPGYLPLARGAGPATTAVADKRRTPFRTNLLPNPSWEPNTSGWSYRNVSTFARTNAQAAAGDYSVLLTKSSVGTDMGPVLSTPGSAVSVAVTDLALWFSARPVSTARSVKATVYAYDASDTLLSTTDYPLGSEVAGQWTTHADFVTVPSGTTKVGVDLLVVGAAAGEQHYFDDAWLVPAVAPSVTGVPADLSGVWSLWKDDNTLFSTPDRQTMVPPSGFQRSVFRAVRDPSIFTDDSANPLALQVYNHGWLLAERLAAYFQDTHEYDLTWDIAQDEITIVPVTGASVVNDGRGFHGFQTVTWPGSSVGVGTLRQLISGDEGSTRKVAAIIDLLAGLMTAGQINAIGDQYTANKTAILAAYGNLQSVAGAGLEEASMSAAQKQYQFRMPLNVKLALAARFLTQSKDGASPILNGITFAMQAITAKEAGLIGATFTTANYETMTDPIDNVLAMPSGY</sequence>
<evidence type="ECO:0000313" key="1">
    <source>
        <dbReference type="EMBL" id="MBZ5739764.1"/>
    </source>
</evidence>
<evidence type="ECO:0008006" key="3">
    <source>
        <dbReference type="Google" id="ProtNLM"/>
    </source>
</evidence>